<dbReference type="GeneID" id="28769213"/>
<name>A0A177C2L7_9PLEO</name>
<organism evidence="1 2">
    <name type="scientific">Paraphaeosphaeria sporulosa</name>
    <dbReference type="NCBI Taxonomy" id="1460663"/>
    <lineage>
        <taxon>Eukaryota</taxon>
        <taxon>Fungi</taxon>
        <taxon>Dikarya</taxon>
        <taxon>Ascomycota</taxon>
        <taxon>Pezizomycotina</taxon>
        <taxon>Dothideomycetes</taxon>
        <taxon>Pleosporomycetidae</taxon>
        <taxon>Pleosporales</taxon>
        <taxon>Massarineae</taxon>
        <taxon>Didymosphaeriaceae</taxon>
        <taxon>Paraphaeosphaeria</taxon>
    </lineage>
</organism>
<dbReference type="InParanoid" id="A0A177C2L7"/>
<evidence type="ECO:0000313" key="2">
    <source>
        <dbReference type="Proteomes" id="UP000077069"/>
    </source>
</evidence>
<evidence type="ECO:0000313" key="1">
    <source>
        <dbReference type="EMBL" id="OAG01139.1"/>
    </source>
</evidence>
<keyword evidence="2" id="KW-1185">Reference proteome</keyword>
<reference evidence="1 2" key="1">
    <citation type="submission" date="2016-05" db="EMBL/GenBank/DDBJ databases">
        <title>Comparative analysis of secretome profiles of manganese(II)-oxidizing ascomycete fungi.</title>
        <authorList>
            <consortium name="DOE Joint Genome Institute"/>
            <person name="Zeiner C.A."/>
            <person name="Purvine S.O."/>
            <person name="Zink E.M."/>
            <person name="Wu S."/>
            <person name="Pasa-Tolic L."/>
            <person name="Chaput D.L."/>
            <person name="Haridas S."/>
            <person name="Grigoriev I.V."/>
            <person name="Santelli C.M."/>
            <person name="Hansel C.M."/>
        </authorList>
    </citation>
    <scope>NUCLEOTIDE SEQUENCE [LARGE SCALE GENOMIC DNA]</scope>
    <source>
        <strain evidence="1 2">AP3s5-JAC2a</strain>
    </source>
</reference>
<sequence length="155" mass="17673">MVGLLLHRAWCKTEKRGDTPMLVLTPCLRGLQSPLPLHIGVQRLLRRGRRFRTLKRRHGACRALSFSESDSRRRGRCDNLVLAERHFDAALSAGLTSRLRYLQMTGVVALTGRWAERSWKVGDRMGRYRAAGWRLSQKRLSVALTCPAFVQAFCP</sequence>
<gene>
    <name evidence="1" type="ORF">CC84DRAFT_277073</name>
</gene>
<dbReference type="RefSeq" id="XP_018031504.1">
    <property type="nucleotide sequence ID" value="XM_018185727.1"/>
</dbReference>
<proteinExistence type="predicted"/>
<protein>
    <submittedName>
        <fullName evidence="1">Uncharacterized protein</fullName>
    </submittedName>
</protein>
<accession>A0A177C2L7</accession>
<dbReference type="EMBL" id="KV441558">
    <property type="protein sequence ID" value="OAG01139.1"/>
    <property type="molecule type" value="Genomic_DNA"/>
</dbReference>
<dbReference type="Proteomes" id="UP000077069">
    <property type="component" value="Unassembled WGS sequence"/>
</dbReference>
<dbReference type="AlphaFoldDB" id="A0A177C2L7"/>